<sequence length="323" mass="36277">MAFSSAHLNHHQPLIKHGGATAAPPPTPSCSHLNTTSKSETAVDALSSLFHRLPPLLSLPNRRSIPSLPMVSLSAGDRLEWDDLISAVTDFGYFQLINDDSDILFPPGIAEAAESDSLSLLELSEEKKESSFPKKWPLGYEADAETPSFCLDADCSTDSSELNLSSLREFTRTLEKVGLKTVEMLANALGFGYDSTRFNTLMWVNQGVPDDEPEVWRNGEVKRVKYRPVLCSGQKDGPVKCVTMTLMLTLPMDSMVSSLKDMISDGDKEEEYAEEEEEDGGARSDERRAFRPFSFKEYAWRVYQERLFFRDPLDRYRIKSLKD</sequence>
<organism evidence="3 4">
    <name type="scientific">Arabidopsis thaliana</name>
    <name type="common">Mouse-ear cress</name>
    <dbReference type="NCBI Taxonomy" id="3702"/>
    <lineage>
        <taxon>Eukaryota</taxon>
        <taxon>Viridiplantae</taxon>
        <taxon>Streptophyta</taxon>
        <taxon>Embryophyta</taxon>
        <taxon>Tracheophyta</taxon>
        <taxon>Spermatophyta</taxon>
        <taxon>Magnoliopsida</taxon>
        <taxon>eudicotyledons</taxon>
        <taxon>Gunneridae</taxon>
        <taxon>Pentapetalae</taxon>
        <taxon>rosids</taxon>
        <taxon>malvids</taxon>
        <taxon>Brassicales</taxon>
        <taxon>Brassicaceae</taxon>
        <taxon>Camelineae</taxon>
        <taxon>Arabidopsis</taxon>
    </lineage>
</organism>
<feature type="compositionally biased region" description="Acidic residues" evidence="1">
    <location>
        <begin position="267"/>
        <end position="279"/>
    </location>
</feature>
<evidence type="ECO:0000313" key="4">
    <source>
        <dbReference type="Proteomes" id="UP000006548"/>
    </source>
</evidence>
<evidence type="ECO:0007829" key="5">
    <source>
        <dbReference type="PeptideAtlas" id="A0A1I9LM24"/>
    </source>
</evidence>
<feature type="region of interest" description="Disordered" evidence="1">
    <location>
        <begin position="15"/>
        <end position="34"/>
    </location>
</feature>
<dbReference type="EMBL" id="CP002686">
    <property type="protein sequence ID" value="ANM63632.1"/>
    <property type="molecule type" value="Genomic_DNA"/>
</dbReference>
<dbReference type="KEGG" id="ath:AT3G11150"/>
<dbReference type="Proteomes" id="UP000006548">
    <property type="component" value="Chromosome 3"/>
</dbReference>
<dbReference type="ProteomicsDB" id="215683"/>
<name>A0A1I9LM24_ARATH</name>
<dbReference type="ExpressionAtlas" id="A0A1I9LM24">
    <property type="expression patterns" value="baseline and differential"/>
</dbReference>
<dbReference type="SUPFAM" id="SSF51197">
    <property type="entry name" value="Clavaminate synthase-like"/>
    <property type="match status" value="1"/>
</dbReference>
<keyword evidence="4" id="KW-1185">Reference proteome</keyword>
<dbReference type="TAIR" id="AT3G11150"/>
<proteinExistence type="evidence at protein level"/>
<dbReference type="GeneID" id="820285"/>
<evidence type="ECO:0000313" key="3">
    <source>
        <dbReference type="EMBL" id="ANM63632.1"/>
    </source>
</evidence>
<dbReference type="SMR" id="A0A1I9LM24"/>
<keyword evidence="5" id="KW-1267">Proteomics identification</keyword>
<evidence type="ECO:0000313" key="2">
    <source>
        <dbReference type="Araport" id="AT3G11150"/>
    </source>
</evidence>
<protein>
    <submittedName>
        <fullName evidence="3">2-oxoglutarate (2OG) and Fe(II)-dependent oxygenase superfamily protein</fullName>
    </submittedName>
</protein>
<dbReference type="Araport" id="AT3G11150"/>
<dbReference type="PANTHER" id="PTHR34945">
    <property type="entry name" value="2-OXOGLUTARATE (2OG) AND FE(II)-DEPENDENT OXYGENASE SUPERFAMILY PROTEIN"/>
    <property type="match status" value="1"/>
</dbReference>
<gene>
    <name evidence="2 3" type="ordered locus">At3g11150</name>
    <name evidence="3" type="ORF">F11B9.8</name>
</gene>
<evidence type="ECO:0000256" key="1">
    <source>
        <dbReference type="SAM" id="MobiDB-lite"/>
    </source>
</evidence>
<dbReference type="PANTHER" id="PTHR34945:SF2">
    <property type="entry name" value="2-OXOGLUTARATE (2OG) AND FE(II)-DEPENDENT OXYGENASE SUPERFAMILY PROTEIN"/>
    <property type="match status" value="1"/>
</dbReference>
<feature type="region of interest" description="Disordered" evidence="1">
    <location>
        <begin position="266"/>
        <end position="285"/>
    </location>
</feature>
<reference evidence="4" key="2">
    <citation type="journal article" date="2017" name="Plant J.">
        <title>Araport11: a complete reannotation of the Arabidopsis thaliana reference genome.</title>
        <authorList>
            <person name="Cheng C.Y."/>
            <person name="Krishnakumar V."/>
            <person name="Chan A.P."/>
            <person name="Thibaud-Nissen F."/>
            <person name="Schobel S."/>
            <person name="Town C.D."/>
        </authorList>
    </citation>
    <scope>GENOME REANNOTATION</scope>
    <source>
        <strain evidence="4">cv. Columbia</strain>
    </source>
</reference>
<dbReference type="OrthoDB" id="659818at2759"/>
<accession>A0A1I9LM24</accession>
<dbReference type="AlphaFoldDB" id="A0A1I9LM24"/>
<reference evidence="3 4" key="1">
    <citation type="journal article" date="2000" name="Nature">
        <title>Sequence and analysis of chromosome 3 of the plant Arabidopsis thaliana.</title>
        <authorList>
            <consortium name="European Union Chromosome 3 Arabidopsis Sequencing Consortium"/>
            <consortium name="Institute for Genomic Research"/>
            <consortium name="Kazusa DNA Research Institute"/>
            <person name="Salanoubat M."/>
            <person name="Lemcke K."/>
            <person name="Rieger M."/>
            <person name="Ansorge W."/>
            <person name="Unseld M."/>
            <person name="Fartmann B."/>
            <person name="Valle G."/>
            <person name="Blocker H."/>
            <person name="Perez-Alonso M."/>
            <person name="Obermaier B."/>
            <person name="Delseny M."/>
            <person name="Boutry M."/>
            <person name="Grivell L.A."/>
            <person name="Mache R."/>
            <person name="Puigdomenech P."/>
            <person name="De Simone V."/>
            <person name="Choisne N."/>
            <person name="Artiguenave F."/>
            <person name="Robert C."/>
            <person name="Brottier P."/>
            <person name="Wincker P."/>
            <person name="Cattolico L."/>
            <person name="Weissenbach J."/>
            <person name="Saurin W."/>
            <person name="Quetier F."/>
            <person name="Schafer M."/>
            <person name="Muller-Auer S."/>
            <person name="Gabel C."/>
            <person name="Fuchs M."/>
            <person name="Benes V."/>
            <person name="Wurmbach E."/>
            <person name="Drzonek H."/>
            <person name="Erfle H."/>
            <person name="Jordan N."/>
            <person name="Bangert S."/>
            <person name="Wiedelmann R."/>
            <person name="Kranz H."/>
            <person name="Voss H."/>
            <person name="Holland R."/>
            <person name="Brandt P."/>
            <person name="Nyakatura G."/>
            <person name="Vezzi A."/>
            <person name="D'Angelo M."/>
            <person name="Pallavicini A."/>
            <person name="Toppo S."/>
            <person name="Simionati B."/>
            <person name="Conrad A."/>
            <person name="Hornischer K."/>
            <person name="Kauer G."/>
            <person name="Lohnert T.H."/>
            <person name="Nordsiek G."/>
            <person name="Reichelt J."/>
            <person name="Scharfe M."/>
            <person name="Schon O."/>
            <person name="Bargues M."/>
            <person name="Terol J."/>
            <person name="Climent J."/>
            <person name="Navarro P."/>
            <person name="Collado C."/>
            <person name="Perez-Perez A."/>
            <person name="Ottenwalder B."/>
            <person name="Duchemin D."/>
            <person name="Cooke R."/>
            <person name="Laudie M."/>
            <person name="Berger-Llauro C."/>
            <person name="Purnelle B."/>
            <person name="Masuy D."/>
            <person name="de Haan M."/>
            <person name="Maarse A.C."/>
            <person name="Alcaraz J.P."/>
            <person name="Cottet A."/>
            <person name="Casacuberta E."/>
            <person name="Monfort A."/>
            <person name="Argiriou A."/>
            <person name="flores M."/>
            <person name="Liguori R."/>
            <person name="Vitale D."/>
            <person name="Mannhaupt G."/>
            <person name="Haase D."/>
            <person name="Schoof H."/>
            <person name="Rudd S."/>
            <person name="Zaccaria P."/>
            <person name="Mewes H.W."/>
            <person name="Mayer K.F."/>
            <person name="Kaul S."/>
            <person name="Town C.D."/>
            <person name="Koo H.L."/>
            <person name="Tallon L.J."/>
            <person name="Jenkins J."/>
            <person name="Rooney T."/>
            <person name="Rizzo M."/>
            <person name="Walts A."/>
            <person name="Utterback T."/>
            <person name="Fujii C.Y."/>
            <person name="Shea T.P."/>
            <person name="Creasy T.H."/>
            <person name="Haas B."/>
            <person name="Maiti R."/>
            <person name="Wu D."/>
            <person name="Peterson J."/>
            <person name="Van Aken S."/>
            <person name="Pai G."/>
            <person name="Militscher J."/>
            <person name="Sellers P."/>
            <person name="Gill J.E."/>
            <person name="Feldblyum T.V."/>
            <person name="Preuss D."/>
            <person name="Lin X."/>
            <person name="Nierman W.C."/>
            <person name="Salzberg S.L."/>
            <person name="White O."/>
            <person name="Venter J.C."/>
            <person name="Fraser C.M."/>
            <person name="Kaneko T."/>
            <person name="Nakamura Y."/>
            <person name="Sato S."/>
            <person name="Kato T."/>
            <person name="Asamizu E."/>
            <person name="Sasamoto S."/>
            <person name="Kimura T."/>
            <person name="Idesawa K."/>
            <person name="Kawashima K."/>
            <person name="Kishida Y."/>
            <person name="Kiyokawa C."/>
            <person name="Kohara M."/>
            <person name="Matsumoto M."/>
            <person name="Matsuno A."/>
            <person name="Muraki A."/>
            <person name="Nakayama S."/>
            <person name="Nakazaki N."/>
            <person name="Shinpo S."/>
            <person name="Takeuchi C."/>
            <person name="Wada T."/>
            <person name="Watanabe A."/>
            <person name="Yamada M."/>
            <person name="Yasuda M."/>
            <person name="Tabata S."/>
        </authorList>
    </citation>
    <scope>NUCLEOTIDE SEQUENCE [LARGE SCALE GENOMIC DNA]</scope>
    <source>
        <strain evidence="4">cv. Columbia</strain>
    </source>
</reference>